<dbReference type="STRING" id="2594813.A0A395MJM1"/>
<dbReference type="GO" id="GO:0010181">
    <property type="term" value="F:FMN binding"/>
    <property type="evidence" value="ECO:0007669"/>
    <property type="project" value="InterPro"/>
</dbReference>
<keyword evidence="8" id="KW-1185">Reference proteome</keyword>
<proteinExistence type="inferred from homology"/>
<dbReference type="Pfam" id="PF00724">
    <property type="entry name" value="Oxidored_FMN"/>
    <property type="match status" value="1"/>
</dbReference>
<name>A0A395MJM1_9HYPO</name>
<feature type="domain" description="NADH:flavin oxidoreductase/NADH oxidase N-terminal" evidence="6">
    <location>
        <begin position="8"/>
        <end position="355"/>
    </location>
</feature>
<dbReference type="GO" id="GO:0016491">
    <property type="term" value="F:oxidoreductase activity"/>
    <property type="evidence" value="ECO:0007669"/>
    <property type="project" value="UniProtKB-KW"/>
</dbReference>
<keyword evidence="2" id="KW-0285">Flavoprotein</keyword>
<keyword evidence="3" id="KW-0288">FMN</keyword>
<dbReference type="PANTHER" id="PTHR43656:SF2">
    <property type="entry name" value="BINDING OXIDOREDUCTASE, PUTATIVE (AFU_ORTHOLOGUE AFUA_2G08260)-RELATED"/>
    <property type="match status" value="1"/>
</dbReference>
<evidence type="ECO:0000256" key="3">
    <source>
        <dbReference type="ARBA" id="ARBA00022643"/>
    </source>
</evidence>
<comment type="similarity">
    <text evidence="1">Belongs to the NADH:flavin oxidoreductase/NADH oxidase family.</text>
</comment>
<dbReference type="InterPro" id="IPR051799">
    <property type="entry name" value="NADH_flavin_oxidoreductase"/>
</dbReference>
<sequence>MSSPLAQTITLRNGLTLPNRLAKAAMAENLADKDLLPTDDVYSAYKAWAEGGWGLIITGNVQVDPRYLGQPGDIANHNLISRTRLLDSWKKWASICRVAGTPTVMQICHPGRQSPAGAGRRGLFEKALAPSAIPLRLGKGLFAAVVSKLLFGTPRAMTVKDILHVRGCFVETAVLASEAGFDGIELHGAHGYLLSQFLVAKTNQRVDDYGGTPGARAKIVVDIIEAIRDAVPESFTVGIKFNSVDHQSSVALEECLEQLRLITNAGIDFLEISGGSYEEPIGILDPDQITRVKKESKAAREAFFLDFAKAIRNEFPDLPLLVTGGFRSRKVIEEALLSNALDIVGLARPAVLNASAPLNTLLDMNKRDDEARAIAVSVPTPWLLRKIGNYIIGAGYETYIHVHEMSQKSGTCAGSASSDLLTSLSHATGGAFSLLQRARSLKDELEIVNEAALPKETSQLPKIWMSNYTRLKVDWLHKKRKRWSTIDQHGERYVRKAKPTSMPPPPSGQRGTSKGHPQKAHGLLIGSAYEDAESDGSKPPHHRQKTLQESPGKAFTSKSTGRLFGETLLGWITNADILFTGIKHPLFHQLLQLLNMRLLRELLPQSNDTVRSRVRAEFDAGKAL</sequence>
<organism evidence="7 8">
    <name type="scientific">Fusarium flagelliforme</name>
    <dbReference type="NCBI Taxonomy" id="2675880"/>
    <lineage>
        <taxon>Eukaryota</taxon>
        <taxon>Fungi</taxon>
        <taxon>Dikarya</taxon>
        <taxon>Ascomycota</taxon>
        <taxon>Pezizomycotina</taxon>
        <taxon>Sordariomycetes</taxon>
        <taxon>Hypocreomycetidae</taxon>
        <taxon>Hypocreales</taxon>
        <taxon>Nectriaceae</taxon>
        <taxon>Fusarium</taxon>
        <taxon>Fusarium incarnatum-equiseti species complex</taxon>
    </lineage>
</organism>
<evidence type="ECO:0000313" key="8">
    <source>
        <dbReference type="Proteomes" id="UP000265631"/>
    </source>
</evidence>
<protein>
    <submittedName>
        <fullName evidence="7">Nadh:flavin oxidoreductase/nadh oxidase</fullName>
    </submittedName>
</protein>
<dbReference type="AlphaFoldDB" id="A0A395MJM1"/>
<feature type="region of interest" description="Disordered" evidence="5">
    <location>
        <begin position="487"/>
        <end position="558"/>
    </location>
</feature>
<gene>
    <name evidence="7" type="ORF">FIE12Z_7882</name>
</gene>
<evidence type="ECO:0000256" key="5">
    <source>
        <dbReference type="SAM" id="MobiDB-lite"/>
    </source>
</evidence>
<evidence type="ECO:0000256" key="4">
    <source>
        <dbReference type="ARBA" id="ARBA00023002"/>
    </source>
</evidence>
<keyword evidence="4" id="KW-0560">Oxidoreductase</keyword>
<dbReference type="SUPFAM" id="SSF51395">
    <property type="entry name" value="FMN-linked oxidoreductases"/>
    <property type="match status" value="1"/>
</dbReference>
<evidence type="ECO:0000256" key="2">
    <source>
        <dbReference type="ARBA" id="ARBA00022630"/>
    </source>
</evidence>
<dbReference type="InterPro" id="IPR001155">
    <property type="entry name" value="OxRdtase_FMN_N"/>
</dbReference>
<accession>A0A395MJM1</accession>
<dbReference type="InterPro" id="IPR013785">
    <property type="entry name" value="Aldolase_TIM"/>
</dbReference>
<dbReference type="Gene3D" id="3.20.20.70">
    <property type="entry name" value="Aldolase class I"/>
    <property type="match status" value="1"/>
</dbReference>
<dbReference type="PANTHER" id="PTHR43656">
    <property type="entry name" value="BINDING OXIDOREDUCTASE, PUTATIVE (AFU_ORTHOLOGUE AFUA_2G08260)-RELATED"/>
    <property type="match status" value="1"/>
</dbReference>
<dbReference type="EMBL" id="PXXK01000227">
    <property type="protein sequence ID" value="RFN47865.1"/>
    <property type="molecule type" value="Genomic_DNA"/>
</dbReference>
<dbReference type="CDD" id="cd04733">
    <property type="entry name" value="OYE_like_2_FMN"/>
    <property type="match status" value="1"/>
</dbReference>
<dbReference type="Proteomes" id="UP000265631">
    <property type="component" value="Unassembled WGS sequence"/>
</dbReference>
<evidence type="ECO:0000259" key="6">
    <source>
        <dbReference type="Pfam" id="PF00724"/>
    </source>
</evidence>
<comment type="caution">
    <text evidence="7">The sequence shown here is derived from an EMBL/GenBank/DDBJ whole genome shotgun (WGS) entry which is preliminary data.</text>
</comment>
<reference evidence="7 8" key="1">
    <citation type="journal article" date="2018" name="PLoS Pathog.">
        <title>Evolution of structural diversity of trichothecenes, a family of toxins produced by plant pathogenic and entomopathogenic fungi.</title>
        <authorList>
            <person name="Proctor R.H."/>
            <person name="McCormick S.P."/>
            <person name="Kim H.S."/>
            <person name="Cardoza R.E."/>
            <person name="Stanley A.M."/>
            <person name="Lindo L."/>
            <person name="Kelly A."/>
            <person name="Brown D.W."/>
            <person name="Lee T."/>
            <person name="Vaughan M.M."/>
            <person name="Alexander N.J."/>
            <person name="Busman M."/>
            <person name="Gutierrez S."/>
        </authorList>
    </citation>
    <scope>NUCLEOTIDE SEQUENCE [LARGE SCALE GENOMIC DNA]</scope>
    <source>
        <strain evidence="7 8">NRRL 13405</strain>
    </source>
</reference>
<evidence type="ECO:0000256" key="1">
    <source>
        <dbReference type="ARBA" id="ARBA00005979"/>
    </source>
</evidence>
<evidence type="ECO:0000313" key="7">
    <source>
        <dbReference type="EMBL" id="RFN47865.1"/>
    </source>
</evidence>